<dbReference type="InterPro" id="IPR049920">
    <property type="entry name" value="IK1_05631-like"/>
</dbReference>
<name>A0ABY5C593_9LACO</name>
<feature type="transmembrane region" description="Helical" evidence="1">
    <location>
        <begin position="138"/>
        <end position="157"/>
    </location>
</feature>
<accession>A0ABY5C593</accession>
<feature type="transmembrane region" description="Helical" evidence="1">
    <location>
        <begin position="163"/>
        <end position="187"/>
    </location>
</feature>
<dbReference type="EMBL" id="CP097478">
    <property type="protein sequence ID" value="USS93950.1"/>
    <property type="molecule type" value="Genomic_DNA"/>
</dbReference>
<keyword evidence="1" id="KW-0472">Membrane</keyword>
<evidence type="ECO:0000256" key="1">
    <source>
        <dbReference type="SAM" id="Phobius"/>
    </source>
</evidence>
<reference evidence="2" key="1">
    <citation type="submission" date="2022-05" db="EMBL/GenBank/DDBJ databases">
        <authorList>
            <person name="Oliphant S.A."/>
            <person name="Watson-Haigh N.S."/>
            <person name="Sumby K.M."/>
            <person name="Gardner J.M."/>
            <person name="Jiranek V."/>
        </authorList>
    </citation>
    <scope>NUCLEOTIDE SEQUENCE</scope>
    <source>
        <strain evidence="2">Ru20-1</strain>
    </source>
</reference>
<keyword evidence="3" id="KW-1185">Reference proteome</keyword>
<evidence type="ECO:0000313" key="2">
    <source>
        <dbReference type="EMBL" id="USS93950.1"/>
    </source>
</evidence>
<feature type="transmembrane region" description="Helical" evidence="1">
    <location>
        <begin position="230"/>
        <end position="247"/>
    </location>
</feature>
<keyword evidence="1" id="KW-0812">Transmembrane</keyword>
<dbReference type="Proteomes" id="UP001057532">
    <property type="component" value="Chromosome"/>
</dbReference>
<gene>
    <name evidence="2" type="ORF">M8332_06660</name>
</gene>
<organism evidence="2 3">
    <name type="scientific">Fructilactobacillus ixorae</name>
    <dbReference type="NCBI Taxonomy" id="1750535"/>
    <lineage>
        <taxon>Bacteria</taxon>
        <taxon>Bacillati</taxon>
        <taxon>Bacillota</taxon>
        <taxon>Bacilli</taxon>
        <taxon>Lactobacillales</taxon>
        <taxon>Lactobacillaceae</taxon>
        <taxon>Fructilactobacillus</taxon>
    </lineage>
</organism>
<dbReference type="Pfam" id="PF18159">
    <property type="entry name" value="S_4TM"/>
    <property type="match status" value="1"/>
</dbReference>
<feature type="transmembrane region" description="Helical" evidence="1">
    <location>
        <begin position="12"/>
        <end position="31"/>
    </location>
</feature>
<keyword evidence="1" id="KW-1133">Transmembrane helix</keyword>
<sequence>MINLLLLQRKKYSFAKKISTIPFLLSVILIFIKSYSYYTTIFSIVFSIISFIIIRISKNKVKNAATIQELFDTSLYKLPWNNILVGEKPQVDYLENYKESKKKTLKNWYKIPEEYKNKNEIILNCQCQNLKWDKNLNLLLFISIILFFIVIWIISIWRNYSLVSILIVFFPALTQVISHIFNILDIYTSENTLIKRINKLKEKEYSKTDLRQIQDYLFIIRCNTTMTPDLIYKIYYFLFMLIMQKIICIKY</sequence>
<evidence type="ECO:0000313" key="3">
    <source>
        <dbReference type="Proteomes" id="UP001057532"/>
    </source>
</evidence>
<protein>
    <submittedName>
        <fullName evidence="2">S-4TM family putative pore-forming effector</fullName>
    </submittedName>
</protein>
<feature type="transmembrane region" description="Helical" evidence="1">
    <location>
        <begin position="37"/>
        <end position="54"/>
    </location>
</feature>
<proteinExistence type="predicted"/>